<dbReference type="Proteomes" id="UP001597469">
    <property type="component" value="Unassembled WGS sequence"/>
</dbReference>
<name>A0ABW5M0P1_9BACT</name>
<organism evidence="2 3">
    <name type="scientific">Spirosoma soli</name>
    <dbReference type="NCBI Taxonomy" id="1770529"/>
    <lineage>
        <taxon>Bacteria</taxon>
        <taxon>Pseudomonadati</taxon>
        <taxon>Bacteroidota</taxon>
        <taxon>Cytophagia</taxon>
        <taxon>Cytophagales</taxon>
        <taxon>Cytophagaceae</taxon>
        <taxon>Spirosoma</taxon>
    </lineage>
</organism>
<reference evidence="3" key="1">
    <citation type="journal article" date="2019" name="Int. J. Syst. Evol. Microbiol.">
        <title>The Global Catalogue of Microorganisms (GCM) 10K type strain sequencing project: providing services to taxonomists for standard genome sequencing and annotation.</title>
        <authorList>
            <consortium name="The Broad Institute Genomics Platform"/>
            <consortium name="The Broad Institute Genome Sequencing Center for Infectious Disease"/>
            <person name="Wu L."/>
            <person name="Ma J."/>
        </authorList>
    </citation>
    <scope>NUCLEOTIDE SEQUENCE [LARGE SCALE GENOMIC DNA]</scope>
    <source>
        <strain evidence="3">KCTC 42805</strain>
    </source>
</reference>
<comment type="caution">
    <text evidence="2">The sequence shown here is derived from an EMBL/GenBank/DDBJ whole genome shotgun (WGS) entry which is preliminary data.</text>
</comment>
<dbReference type="EMBL" id="JBHULN010000002">
    <property type="protein sequence ID" value="MFD2570109.1"/>
    <property type="molecule type" value="Genomic_DNA"/>
</dbReference>
<keyword evidence="1" id="KW-0732">Signal</keyword>
<accession>A0ABW5M0P1</accession>
<dbReference type="InterPro" id="IPR019619">
    <property type="entry name" value="DUF2490"/>
</dbReference>
<dbReference type="Pfam" id="PF10677">
    <property type="entry name" value="DUF2490"/>
    <property type="match status" value="1"/>
</dbReference>
<sequence>MKKIVLLIFLLLASSLVQAQQPTQPPVKFVQQQEQAWLGYFNQTRFSNHWGIWVDLHHRRTDFLDRLNLNLVRAGLTYYVNDNLRLTAGYAYAGSALSPSGTIRPEHRPWQQVWWTGRAGRFNLLQWVRAEQRFNHRVQGDQLADGYGFNWRFRYNFMLQIPFKGETIQPGVPNFVLQDEVFVNAGKQITYNYFDQNRFFVGVSYPFSKSLTAQLGYMNQFVQQPAGSSFVSNRTLRFFVFHTLDFRQQP</sequence>
<dbReference type="RefSeq" id="WP_381520278.1">
    <property type="nucleotide sequence ID" value="NZ_JBHULN010000002.1"/>
</dbReference>
<proteinExistence type="predicted"/>
<evidence type="ECO:0000313" key="2">
    <source>
        <dbReference type="EMBL" id="MFD2570109.1"/>
    </source>
</evidence>
<keyword evidence="3" id="KW-1185">Reference proteome</keyword>
<evidence type="ECO:0000256" key="1">
    <source>
        <dbReference type="SAM" id="SignalP"/>
    </source>
</evidence>
<feature type="signal peptide" evidence="1">
    <location>
        <begin position="1"/>
        <end position="19"/>
    </location>
</feature>
<protein>
    <submittedName>
        <fullName evidence="2">DUF2490 domain-containing protein</fullName>
    </submittedName>
</protein>
<feature type="chain" id="PRO_5045812188" evidence="1">
    <location>
        <begin position="20"/>
        <end position="250"/>
    </location>
</feature>
<evidence type="ECO:0000313" key="3">
    <source>
        <dbReference type="Proteomes" id="UP001597469"/>
    </source>
</evidence>
<gene>
    <name evidence="2" type="ORF">ACFSUS_05645</name>
</gene>